<dbReference type="Gene3D" id="3.50.50.60">
    <property type="entry name" value="FAD/NAD(P)-binding domain"/>
    <property type="match status" value="1"/>
</dbReference>
<feature type="domain" description="BFD-like [2Fe-2S]-binding" evidence="3">
    <location>
        <begin position="393"/>
        <end position="442"/>
    </location>
</feature>
<evidence type="ECO:0000313" key="4">
    <source>
        <dbReference type="EMBL" id="AUH33954.1"/>
    </source>
</evidence>
<reference evidence="4 5" key="1">
    <citation type="submission" date="2017-12" db="EMBL/GenBank/DDBJ databases">
        <authorList>
            <person name="Hurst M.R.H."/>
        </authorList>
    </citation>
    <scope>NUCLEOTIDE SEQUENCE [LARGE SCALE GENOMIC DNA]</scope>
    <source>
        <strain evidence="4 5">BM15</strain>
    </source>
</reference>
<dbReference type="SUPFAM" id="SSF54373">
    <property type="entry name" value="FAD-linked reductases, C-terminal domain"/>
    <property type="match status" value="1"/>
</dbReference>
<dbReference type="InterPro" id="IPR007419">
    <property type="entry name" value="BFD-like_2Fe2S-bd_dom"/>
</dbReference>
<accession>A0A2K9EXC3</accession>
<dbReference type="GO" id="GO:0016491">
    <property type="term" value="F:oxidoreductase activity"/>
    <property type="evidence" value="ECO:0007669"/>
    <property type="project" value="UniProtKB-KW"/>
</dbReference>
<evidence type="ECO:0000259" key="3">
    <source>
        <dbReference type="Pfam" id="PF04324"/>
    </source>
</evidence>
<dbReference type="InterPro" id="IPR041854">
    <property type="entry name" value="BFD-like_2Fe2S-bd_dom_sf"/>
</dbReference>
<dbReference type="InterPro" id="IPR036188">
    <property type="entry name" value="FAD/NAD-bd_sf"/>
</dbReference>
<proteinExistence type="predicted"/>
<dbReference type="KEGG" id="paro:CUV01_11625"/>
<dbReference type="Pfam" id="PF04324">
    <property type="entry name" value="Fer2_BFD"/>
    <property type="match status" value="1"/>
</dbReference>
<sequence length="461" mass="48756">MVAATSGFDVAVIGAGIVGCAIARRFAIDGARVVILERGHDVLDGASKGNSAILHTGFDAPAGSLELDCIRAGHAEYLQIHQRMNLPLDRAGALVLAWDEEQQTALPALMAQARANGVTDIQPMERADLLQAEPHLAPEIRAGFRVPGEALIDPWSAAHAYLYQAIAHGAELRCRAEVTSARRLADRWDLHSGAGQVQAGLVVNAAGLWGDHVQRLLTGESWFQIRPRKGQFVVFDKPAAALARHILLPVPTAVTKGVVVCRTVYGNLLVGPTAEEQDDPDCATLVPETLDALRQTGIRILPALAGQEITAAYAGLRPATDEKGYRIRADLSQGLVTVGGIRSTGLSAALGIASHVAALAGGQSARQPQHWPQMPVLAEGGARDWRAPGNQGLVCHCEKVSRREIEAALTAPAPANSLGGLKRRTRVTMGRCQGFYCSAELARMTEGRFTQPLTGGGGDAG</sequence>
<dbReference type="InterPro" id="IPR052745">
    <property type="entry name" value="G3P_Oxidase/Oxidoreductase"/>
</dbReference>
<protein>
    <submittedName>
        <fullName evidence="4">FAD/NAD(P)-binding oxidoreductase</fullName>
    </submittedName>
</protein>
<feature type="domain" description="FAD dependent oxidoreductase" evidence="2">
    <location>
        <begin position="9"/>
        <end position="359"/>
    </location>
</feature>
<dbReference type="SUPFAM" id="SSF51905">
    <property type="entry name" value="FAD/NAD(P)-binding domain"/>
    <property type="match status" value="1"/>
</dbReference>
<evidence type="ECO:0000256" key="1">
    <source>
        <dbReference type="ARBA" id="ARBA00023002"/>
    </source>
</evidence>
<dbReference type="EMBL" id="CP025408">
    <property type="protein sequence ID" value="AUH33954.1"/>
    <property type="molecule type" value="Genomic_DNA"/>
</dbReference>
<organism evidence="4 5">
    <name type="scientific">Paracoccus tegillarcae</name>
    <dbReference type="NCBI Taxonomy" id="1529068"/>
    <lineage>
        <taxon>Bacteria</taxon>
        <taxon>Pseudomonadati</taxon>
        <taxon>Pseudomonadota</taxon>
        <taxon>Alphaproteobacteria</taxon>
        <taxon>Rhodobacterales</taxon>
        <taxon>Paracoccaceae</taxon>
        <taxon>Paracoccus</taxon>
    </lineage>
</organism>
<evidence type="ECO:0000259" key="2">
    <source>
        <dbReference type="Pfam" id="PF01266"/>
    </source>
</evidence>
<evidence type="ECO:0000313" key="5">
    <source>
        <dbReference type="Proteomes" id="UP000233742"/>
    </source>
</evidence>
<dbReference type="InterPro" id="IPR006076">
    <property type="entry name" value="FAD-dep_OxRdtase"/>
</dbReference>
<dbReference type="AlphaFoldDB" id="A0A2K9EXC3"/>
<dbReference type="Gene3D" id="1.10.10.1100">
    <property type="entry name" value="BFD-like [2Fe-2S]-binding domain"/>
    <property type="match status" value="1"/>
</dbReference>
<dbReference type="OrthoDB" id="9801699at2"/>
<keyword evidence="1" id="KW-0560">Oxidoreductase</keyword>
<dbReference type="RefSeq" id="WP_101460619.1">
    <property type="nucleotide sequence ID" value="NZ_CP025408.1"/>
</dbReference>
<dbReference type="Pfam" id="PF01266">
    <property type="entry name" value="DAO"/>
    <property type="match status" value="1"/>
</dbReference>
<dbReference type="Gene3D" id="3.30.9.10">
    <property type="entry name" value="D-Amino Acid Oxidase, subunit A, domain 2"/>
    <property type="match status" value="1"/>
</dbReference>
<dbReference type="PANTHER" id="PTHR42720">
    <property type="entry name" value="GLYCEROL-3-PHOSPHATE DEHYDROGENASE"/>
    <property type="match status" value="1"/>
</dbReference>
<gene>
    <name evidence="4" type="ORF">CUV01_11625</name>
</gene>
<keyword evidence="5" id="KW-1185">Reference proteome</keyword>
<dbReference type="Proteomes" id="UP000233742">
    <property type="component" value="Chromosome"/>
</dbReference>
<dbReference type="CDD" id="cd19946">
    <property type="entry name" value="GlpA-like_Fer2_BFD-like"/>
    <property type="match status" value="1"/>
</dbReference>
<name>A0A2K9EXC3_9RHOB</name>
<dbReference type="PANTHER" id="PTHR42720:SF1">
    <property type="entry name" value="GLYCEROL 3-PHOSPHATE OXIDASE"/>
    <property type="match status" value="1"/>
</dbReference>